<sequence length="102" mass="10507">MTQATQPLSSSGLASTLKSPSTSWTNVTASPVDGLPTTSTVPARGGVPGKKLVAAITTPKAHQPRPTPSKQARQSQRPYPAALTRVSVAWTASPRRSMATGA</sequence>
<dbReference type="RefSeq" id="XP_046052541.1">
    <property type="nucleotide sequence ID" value="XM_046191992.1"/>
</dbReference>
<keyword evidence="3" id="KW-1185">Reference proteome</keyword>
<comment type="caution">
    <text evidence="2">The sequence shown here is derived from an EMBL/GenBank/DDBJ whole genome shotgun (WGS) entry which is preliminary data.</text>
</comment>
<organism evidence="2 3">
    <name type="scientific">Fusarium redolens</name>
    <dbReference type="NCBI Taxonomy" id="48865"/>
    <lineage>
        <taxon>Eukaryota</taxon>
        <taxon>Fungi</taxon>
        <taxon>Dikarya</taxon>
        <taxon>Ascomycota</taxon>
        <taxon>Pezizomycotina</taxon>
        <taxon>Sordariomycetes</taxon>
        <taxon>Hypocreomycetidae</taxon>
        <taxon>Hypocreales</taxon>
        <taxon>Nectriaceae</taxon>
        <taxon>Fusarium</taxon>
        <taxon>Fusarium redolens species complex</taxon>
    </lineage>
</organism>
<proteinExistence type="predicted"/>
<feature type="region of interest" description="Disordered" evidence="1">
    <location>
        <begin position="1"/>
        <end position="102"/>
    </location>
</feature>
<feature type="compositionally biased region" description="Polar residues" evidence="1">
    <location>
        <begin position="68"/>
        <end position="77"/>
    </location>
</feature>
<gene>
    <name evidence="2" type="ORF">BKA55DRAFT_559539</name>
</gene>
<accession>A0A9P9HQF0</accession>
<reference evidence="2" key="1">
    <citation type="journal article" date="2021" name="Nat. Commun.">
        <title>Genetic determinants of endophytism in the Arabidopsis root mycobiome.</title>
        <authorList>
            <person name="Mesny F."/>
            <person name="Miyauchi S."/>
            <person name="Thiergart T."/>
            <person name="Pickel B."/>
            <person name="Atanasova L."/>
            <person name="Karlsson M."/>
            <person name="Huettel B."/>
            <person name="Barry K.W."/>
            <person name="Haridas S."/>
            <person name="Chen C."/>
            <person name="Bauer D."/>
            <person name="Andreopoulos W."/>
            <person name="Pangilinan J."/>
            <person name="LaButti K."/>
            <person name="Riley R."/>
            <person name="Lipzen A."/>
            <person name="Clum A."/>
            <person name="Drula E."/>
            <person name="Henrissat B."/>
            <person name="Kohler A."/>
            <person name="Grigoriev I.V."/>
            <person name="Martin F.M."/>
            <person name="Hacquard S."/>
        </authorList>
    </citation>
    <scope>NUCLEOTIDE SEQUENCE</scope>
    <source>
        <strain evidence="2">MPI-CAGE-AT-0023</strain>
    </source>
</reference>
<dbReference type="Proteomes" id="UP000720189">
    <property type="component" value="Unassembled WGS sequence"/>
</dbReference>
<protein>
    <submittedName>
        <fullName evidence="2">Uncharacterized protein</fullName>
    </submittedName>
</protein>
<evidence type="ECO:0000313" key="3">
    <source>
        <dbReference type="Proteomes" id="UP000720189"/>
    </source>
</evidence>
<name>A0A9P9HQF0_FUSRE</name>
<evidence type="ECO:0000256" key="1">
    <source>
        <dbReference type="SAM" id="MobiDB-lite"/>
    </source>
</evidence>
<dbReference type="GeneID" id="70221946"/>
<dbReference type="AlphaFoldDB" id="A0A9P9HQF0"/>
<evidence type="ECO:0000313" key="2">
    <source>
        <dbReference type="EMBL" id="KAH7260664.1"/>
    </source>
</evidence>
<feature type="compositionally biased region" description="Polar residues" evidence="1">
    <location>
        <begin position="1"/>
        <end position="29"/>
    </location>
</feature>
<dbReference type="EMBL" id="JAGMUX010000004">
    <property type="protein sequence ID" value="KAH7260664.1"/>
    <property type="molecule type" value="Genomic_DNA"/>
</dbReference>